<dbReference type="KEGG" id="stai:STAIW_v1c04890"/>
<dbReference type="EMBL" id="CP005074">
    <property type="protein sequence ID" value="AGR41131.1"/>
    <property type="molecule type" value="Genomic_DNA"/>
</dbReference>
<name>S5LWX2_9MOLU</name>
<reference evidence="2 3" key="1">
    <citation type="journal article" date="2013" name="Genome Biol. Evol.">
        <title>Comparison of metabolic capacities and inference of gene content evolution in mosquito-associated Spiroplasma diminutum and S. taiwanense.</title>
        <authorList>
            <person name="Lo W.S."/>
            <person name="Ku C."/>
            <person name="Chen L.L."/>
            <person name="Chang T.H."/>
            <person name="Kuo C.H."/>
        </authorList>
    </citation>
    <scope>NUCLEOTIDE SEQUENCE [LARGE SCALE GENOMIC DNA]</scope>
    <source>
        <strain evidence="2">CT-1</strain>
    </source>
</reference>
<gene>
    <name evidence="2" type="ORF">STAIW_v1c04890</name>
</gene>
<dbReference type="RefSeq" id="WP_020834270.1">
    <property type="nucleotide sequence ID" value="NC_021846.1"/>
</dbReference>
<keyword evidence="3" id="KW-1185">Reference proteome</keyword>
<protein>
    <submittedName>
        <fullName evidence="2">Uncharacterized protein</fullName>
    </submittedName>
</protein>
<dbReference type="Proteomes" id="UP000014984">
    <property type="component" value="Chromosome"/>
</dbReference>
<dbReference type="OrthoDB" id="388696at2"/>
<evidence type="ECO:0000313" key="3">
    <source>
        <dbReference type="Proteomes" id="UP000014984"/>
    </source>
</evidence>
<sequence>MKKSNSEHLDFELDSSIRKRIDALVDLNINPSTINLITAEFATSSEKIRENIGRYIARLLEIESARLTEQFNRDSKNNNYINLKQQMNLKNRETNLLRIQQVFVSKDKQKNDESFKNKLLVNNNQDKLIANIDFKNAMIVDNQLISEDELLKNKLQDLANKKRKIELAISNQKQNIILAKKQYEKAISQDDQITQELKLNVIKYANQKLFEISETIKKYRTVNAIPDEIIMNFTAMNNYEYNDNHTNIFSSNKINSNNNQFEEVKNKTYTNEQQTQKTFDIDLETFFDVPGFDEEFERIFSQTPDITSKKTKSLKEKNIKETSKKISKENNKKIFENKKNDLSIKKTNVETKLTNENTNSNIELKLKKEDQYTVEKPKTKVEVISKPKNVKQKENILIDKDNHVSELKKPLNNLVSDEKLNEMDSEKIIKKFKKKARAKDRQIEKITREKEKILKELKKLKEQNKIEELRKFENKKKESIENTERILKKDKRKVETSFQILEKKWKALGISKQLFSKQKAFNAVKHIKEKQALIESEKINENPGALINFIENNLSVLNETIKYDIEKKADEDMLIVTETFDDVVEFDNNKENNSSNINNTYEKISFSNNLNDEDFEFENKNNCINERINYLQKRKDLNIINLEEMKELKNKKKKYNQHSKKLNLSKYRLVIK</sequence>
<evidence type="ECO:0000256" key="1">
    <source>
        <dbReference type="SAM" id="Coils"/>
    </source>
</evidence>
<dbReference type="PATRIC" id="fig|1276220.3.peg.495"/>
<evidence type="ECO:0000313" key="2">
    <source>
        <dbReference type="EMBL" id="AGR41131.1"/>
    </source>
</evidence>
<feature type="coiled-coil region" evidence="1">
    <location>
        <begin position="429"/>
        <end position="482"/>
    </location>
</feature>
<keyword evidence="1" id="KW-0175">Coiled coil</keyword>
<dbReference type="STRING" id="1276220.STAIW_v1c04890"/>
<accession>S5LWX2</accession>
<proteinExistence type="predicted"/>
<dbReference type="HOGENOM" id="CLU_444042_0_0_14"/>
<organism evidence="2 3">
    <name type="scientific">Spiroplasma taiwanense CT-1</name>
    <dbReference type="NCBI Taxonomy" id="1276220"/>
    <lineage>
        <taxon>Bacteria</taxon>
        <taxon>Bacillati</taxon>
        <taxon>Mycoplasmatota</taxon>
        <taxon>Mollicutes</taxon>
        <taxon>Entomoplasmatales</taxon>
        <taxon>Spiroplasmataceae</taxon>
        <taxon>Spiroplasma</taxon>
    </lineage>
</organism>
<dbReference type="AlphaFoldDB" id="S5LWX2"/>